<feature type="region of interest" description="Disordered" evidence="1">
    <location>
        <begin position="102"/>
        <end position="131"/>
    </location>
</feature>
<dbReference type="EMBL" id="JARIHO010000005">
    <property type="protein sequence ID" value="KAJ7361705.1"/>
    <property type="molecule type" value="Genomic_DNA"/>
</dbReference>
<dbReference type="AlphaFoldDB" id="A0AAD7F281"/>
<evidence type="ECO:0000256" key="1">
    <source>
        <dbReference type="SAM" id="MobiDB-lite"/>
    </source>
</evidence>
<name>A0AAD7F281_9AGAR</name>
<gene>
    <name evidence="2" type="ORF">DFH08DRAFT_800937</name>
</gene>
<comment type="caution">
    <text evidence="2">The sequence shown here is derived from an EMBL/GenBank/DDBJ whole genome shotgun (WGS) entry which is preliminary data.</text>
</comment>
<evidence type="ECO:0000313" key="3">
    <source>
        <dbReference type="Proteomes" id="UP001218218"/>
    </source>
</evidence>
<evidence type="ECO:0000313" key="2">
    <source>
        <dbReference type="EMBL" id="KAJ7361705.1"/>
    </source>
</evidence>
<feature type="region of interest" description="Disordered" evidence="1">
    <location>
        <begin position="563"/>
        <end position="592"/>
    </location>
</feature>
<proteinExistence type="predicted"/>
<protein>
    <submittedName>
        <fullName evidence="2">Uncharacterized protein</fullName>
    </submittedName>
</protein>
<reference evidence="2" key="1">
    <citation type="submission" date="2023-03" db="EMBL/GenBank/DDBJ databases">
        <title>Massive genome expansion in bonnet fungi (Mycena s.s.) driven by repeated elements and novel gene families across ecological guilds.</title>
        <authorList>
            <consortium name="Lawrence Berkeley National Laboratory"/>
            <person name="Harder C.B."/>
            <person name="Miyauchi S."/>
            <person name="Viragh M."/>
            <person name="Kuo A."/>
            <person name="Thoen E."/>
            <person name="Andreopoulos B."/>
            <person name="Lu D."/>
            <person name="Skrede I."/>
            <person name="Drula E."/>
            <person name="Henrissat B."/>
            <person name="Morin E."/>
            <person name="Kohler A."/>
            <person name="Barry K."/>
            <person name="LaButti K."/>
            <person name="Morin E."/>
            <person name="Salamov A."/>
            <person name="Lipzen A."/>
            <person name="Mereny Z."/>
            <person name="Hegedus B."/>
            <person name="Baldrian P."/>
            <person name="Stursova M."/>
            <person name="Weitz H."/>
            <person name="Taylor A."/>
            <person name="Grigoriev I.V."/>
            <person name="Nagy L.G."/>
            <person name="Martin F."/>
            <person name="Kauserud H."/>
        </authorList>
    </citation>
    <scope>NUCLEOTIDE SEQUENCE</scope>
    <source>
        <strain evidence="2">CBHHK002</strain>
    </source>
</reference>
<dbReference type="Proteomes" id="UP001218218">
    <property type="component" value="Unassembled WGS sequence"/>
</dbReference>
<accession>A0AAD7F281</accession>
<sequence>MIQLGHCIVTGQGEFKTSVSPEELVDDPGSPFHGHACSPFSAIMGPHDSENNSLPDLVSVTDSSLGSDSVDVDLGICQLCFEIHPHTPWDCPLFGITESQKANRSRESGTAVGSNTSAEKVGDGSSPDESECVPAVFSQDSLAVNQEAEEVCQAFKDFTTAFDTPENENEKEFWSVVDVLEHEAADGLRALAAGLRVEHAVVDKLREIEDGLRWLEIEERTADPRPLLAFHFNPRVGDAIIRDAWSSSASASLESLSLEPLTPYDNDDHNTYRVGNENFMAEELEIRNFYKLIFPGDRSPAISDWSVEEFDLFPPFRPNPAHIIDLTIGRALNEQYLSGSRSPSNLDSDNSREDVEAAAEFLQSDFSPRLGSRNHCSDQIRLELQSWTYKCSAHRLPHLQHEDEMGSEPANAALCALHSPLSKFVDYVAMAAEGVTDLCHPPSPPLFLFPWSAPPKLTDQIYEDEESAGQYVGALESSGDTGTRDIEGERSETWPKVGMKRKLSDREAEEGMRKCKSPKTSVHLALLETGSRLEDLVWHRYRAMDMSINGVWKLFRSEAGEHLSEEDNVSEELQYPATDDESSDDECHHPGPGQCRRCGRRLTASCPALADPGTNALGLAL</sequence>
<organism evidence="2 3">
    <name type="scientific">Mycena albidolilacea</name>
    <dbReference type="NCBI Taxonomy" id="1033008"/>
    <lineage>
        <taxon>Eukaryota</taxon>
        <taxon>Fungi</taxon>
        <taxon>Dikarya</taxon>
        <taxon>Basidiomycota</taxon>
        <taxon>Agaricomycotina</taxon>
        <taxon>Agaricomycetes</taxon>
        <taxon>Agaricomycetidae</taxon>
        <taxon>Agaricales</taxon>
        <taxon>Marasmiineae</taxon>
        <taxon>Mycenaceae</taxon>
        <taxon>Mycena</taxon>
    </lineage>
</organism>
<keyword evidence="3" id="KW-1185">Reference proteome</keyword>